<feature type="region of interest" description="Disordered" evidence="1">
    <location>
        <begin position="25"/>
        <end position="45"/>
    </location>
</feature>
<keyword evidence="4" id="KW-1185">Reference proteome</keyword>
<organism evidence="3 4">
    <name type="scientific">Amycolatopsis sacchari</name>
    <dbReference type="NCBI Taxonomy" id="115433"/>
    <lineage>
        <taxon>Bacteria</taxon>
        <taxon>Bacillati</taxon>
        <taxon>Actinomycetota</taxon>
        <taxon>Actinomycetes</taxon>
        <taxon>Pseudonocardiales</taxon>
        <taxon>Pseudonocardiaceae</taxon>
        <taxon>Amycolatopsis</taxon>
    </lineage>
</organism>
<dbReference type="Proteomes" id="UP000199025">
    <property type="component" value="Unassembled WGS sequence"/>
</dbReference>
<keyword evidence="2" id="KW-0732">Signal</keyword>
<evidence type="ECO:0000313" key="3">
    <source>
        <dbReference type="EMBL" id="SFJ08733.1"/>
    </source>
</evidence>
<feature type="signal peptide" evidence="2">
    <location>
        <begin position="1"/>
        <end position="27"/>
    </location>
</feature>
<gene>
    <name evidence="3" type="ORF">SAMN05421835_10332</name>
</gene>
<dbReference type="RefSeq" id="WP_245782941.1">
    <property type="nucleotide sequence ID" value="NZ_CBDRCA010000009.1"/>
</dbReference>
<evidence type="ECO:0000313" key="4">
    <source>
        <dbReference type="Proteomes" id="UP000199025"/>
    </source>
</evidence>
<protein>
    <recommendedName>
        <fullName evidence="5">Lipoprotein</fullName>
    </recommendedName>
</protein>
<accession>A0A1I3NHE8</accession>
<dbReference type="AlphaFoldDB" id="A0A1I3NHE8"/>
<evidence type="ECO:0008006" key="5">
    <source>
        <dbReference type="Google" id="ProtNLM"/>
    </source>
</evidence>
<proteinExistence type="predicted"/>
<name>A0A1I3NHE8_9PSEU</name>
<dbReference type="EMBL" id="FORP01000003">
    <property type="protein sequence ID" value="SFJ08733.1"/>
    <property type="molecule type" value="Genomic_DNA"/>
</dbReference>
<feature type="chain" id="PRO_5011704750" description="Lipoprotein" evidence="2">
    <location>
        <begin position="28"/>
        <end position="174"/>
    </location>
</feature>
<reference evidence="3 4" key="1">
    <citation type="submission" date="2016-10" db="EMBL/GenBank/DDBJ databases">
        <authorList>
            <person name="de Groot N.N."/>
        </authorList>
    </citation>
    <scope>NUCLEOTIDE SEQUENCE [LARGE SCALE GENOMIC DNA]</scope>
    <source>
        <strain evidence="3 4">DSM 44468</strain>
    </source>
</reference>
<evidence type="ECO:0000256" key="1">
    <source>
        <dbReference type="SAM" id="MobiDB-lite"/>
    </source>
</evidence>
<dbReference type="PROSITE" id="PS51257">
    <property type="entry name" value="PROKAR_LIPOPROTEIN"/>
    <property type="match status" value="1"/>
</dbReference>
<evidence type="ECO:0000256" key="2">
    <source>
        <dbReference type="SAM" id="SignalP"/>
    </source>
</evidence>
<sequence length="174" mass="17500">MPSSGRCLAALPVLALGLAACGTDAPAASSGPAPSSAAASTSSAAAAGPEDAVSTWVTAVLREEYQKACELTASPGDDLSKCSSPTATRTFRSLHEAWAKPGVTLPPQAPVKVSTTTAGGDAMSVPDTAITVDGHSLHDLMLIGSSGEGVGNFHLTLKLKQQDGSWRVSGLDLK</sequence>